<keyword evidence="3" id="KW-0808">Transferase</keyword>
<evidence type="ECO:0000256" key="5">
    <source>
        <dbReference type="ARBA" id="ARBA00048391"/>
    </source>
</evidence>
<accession>A0A0D0HCT3</accession>
<dbReference type="RefSeq" id="WP_022315712.1">
    <property type="nucleotide sequence ID" value="NZ_DBEXRU010000180.1"/>
</dbReference>
<dbReference type="EC" id="2.1.1.297" evidence="1"/>
<dbReference type="InterPro" id="IPR002052">
    <property type="entry name" value="DNA_methylase_N6_adenine_CS"/>
</dbReference>
<dbReference type="InterPro" id="IPR007848">
    <property type="entry name" value="Small_mtfrase_dom"/>
</dbReference>
<name>A0A0D0HCT3_9BACT</name>
<comment type="catalytic activity">
    <reaction evidence="5">
        <text>L-glutaminyl-[peptide chain release factor] + S-adenosyl-L-methionine = N(5)-methyl-L-glutaminyl-[peptide chain release factor] + S-adenosyl-L-homocysteine + H(+)</text>
        <dbReference type="Rhea" id="RHEA:42896"/>
        <dbReference type="Rhea" id="RHEA-COMP:10271"/>
        <dbReference type="Rhea" id="RHEA-COMP:10272"/>
        <dbReference type="ChEBI" id="CHEBI:15378"/>
        <dbReference type="ChEBI" id="CHEBI:30011"/>
        <dbReference type="ChEBI" id="CHEBI:57856"/>
        <dbReference type="ChEBI" id="CHEBI:59789"/>
        <dbReference type="ChEBI" id="CHEBI:61891"/>
        <dbReference type="EC" id="2.1.1.297"/>
    </reaction>
</comment>
<dbReference type="NCBIfam" id="TIGR00536">
    <property type="entry name" value="hemK_fam"/>
    <property type="match status" value="1"/>
</dbReference>
<evidence type="ECO:0000313" key="8">
    <source>
        <dbReference type="EMBL" id="KIP62485.1"/>
    </source>
</evidence>
<evidence type="ECO:0000259" key="6">
    <source>
        <dbReference type="Pfam" id="PF05175"/>
    </source>
</evidence>
<sequence>MRYNDLWRELAAIYGENEAKAVCRTVLDDLFGMSLTDIVCGGVESLSSADTQVLSCAMTRLKEGEPVQYVTGKAPFAGRIFGVAPGVLIPRPETEQLCDIVAGLTAALPHPAILDIGTGSGCIACTLALDDESREVSAWDISDKALGIARDNAERLGARVNFVKQDALNAPHDTDRWDAIVSNPPYICGRERSGMHSNVLDHEPHLALFVPDDDPLLFYRAIAGYGCHALRPGGWLCFEINALYANEMETMLGDMGYRDIKTIKDIYGKNRNTICRK</sequence>
<dbReference type="PROSITE" id="PS00092">
    <property type="entry name" value="N6_MTASE"/>
    <property type="match status" value="1"/>
</dbReference>
<evidence type="ECO:0000256" key="2">
    <source>
        <dbReference type="ARBA" id="ARBA00022603"/>
    </source>
</evidence>
<dbReference type="EMBL" id="JXQK01000053">
    <property type="protein sequence ID" value="KIP62485.1"/>
    <property type="molecule type" value="Genomic_DNA"/>
</dbReference>
<feature type="domain" description="Methyltransferase small" evidence="6">
    <location>
        <begin position="111"/>
        <end position="191"/>
    </location>
</feature>
<dbReference type="Gene3D" id="3.40.50.150">
    <property type="entry name" value="Vaccinia Virus protein VP39"/>
    <property type="match status" value="1"/>
</dbReference>
<dbReference type="PANTHER" id="PTHR18895:SF74">
    <property type="entry name" value="MTRF1L RELEASE FACTOR GLUTAMINE METHYLTRANSFERASE"/>
    <property type="match status" value="1"/>
</dbReference>
<dbReference type="CDD" id="cd02440">
    <property type="entry name" value="AdoMet_MTases"/>
    <property type="match status" value="1"/>
</dbReference>
<dbReference type="GO" id="GO:0003676">
    <property type="term" value="F:nucleic acid binding"/>
    <property type="evidence" value="ECO:0007669"/>
    <property type="project" value="InterPro"/>
</dbReference>
<reference evidence="8 9" key="1">
    <citation type="submission" date="2015-01" db="EMBL/GenBank/DDBJ databases">
        <title>Comparative genomics of non-oral Prevotella species.</title>
        <authorList>
            <person name="Accetto T."/>
            <person name="Nograsek B."/>
            <person name="Avgustin G."/>
        </authorList>
    </citation>
    <scope>NUCLEOTIDE SEQUENCE [LARGE SCALE GENOMIC DNA]</scope>
    <source>
        <strain evidence="8 9">P5-119</strain>
    </source>
</reference>
<dbReference type="SUPFAM" id="SSF53335">
    <property type="entry name" value="S-adenosyl-L-methionine-dependent methyltransferases"/>
    <property type="match status" value="1"/>
</dbReference>
<dbReference type="InterPro" id="IPR019874">
    <property type="entry name" value="RF_methyltr_PrmC"/>
</dbReference>
<dbReference type="InterPro" id="IPR050320">
    <property type="entry name" value="N5-glutamine_MTase"/>
</dbReference>
<protein>
    <recommendedName>
        <fullName evidence="1">peptide chain release factor N(5)-glutamine methyltransferase</fullName>
        <ecNumber evidence="1">2.1.1.297</ecNumber>
    </recommendedName>
</protein>
<dbReference type="OrthoDB" id="9800643at2"/>
<dbReference type="PANTHER" id="PTHR18895">
    <property type="entry name" value="HEMK METHYLTRANSFERASE"/>
    <property type="match status" value="1"/>
</dbReference>
<evidence type="ECO:0000313" key="9">
    <source>
        <dbReference type="Proteomes" id="UP000032046"/>
    </source>
</evidence>
<dbReference type="NCBIfam" id="TIGR03534">
    <property type="entry name" value="RF_mod_PrmC"/>
    <property type="match status" value="1"/>
</dbReference>
<dbReference type="InterPro" id="IPR029063">
    <property type="entry name" value="SAM-dependent_MTases_sf"/>
</dbReference>
<evidence type="ECO:0000259" key="7">
    <source>
        <dbReference type="Pfam" id="PF17827"/>
    </source>
</evidence>
<evidence type="ECO:0000256" key="3">
    <source>
        <dbReference type="ARBA" id="ARBA00022679"/>
    </source>
</evidence>
<dbReference type="InterPro" id="IPR004556">
    <property type="entry name" value="HemK-like"/>
</dbReference>
<dbReference type="STRING" id="1602171.ST44_06630"/>
<feature type="domain" description="Release factor glutamine methyltransferase N-terminal" evidence="7">
    <location>
        <begin position="15"/>
        <end position="72"/>
    </location>
</feature>
<keyword evidence="9" id="KW-1185">Reference proteome</keyword>
<organism evidence="8 9">
    <name type="scientific">Prevotella pectinovora</name>
    <dbReference type="NCBI Taxonomy" id="1602169"/>
    <lineage>
        <taxon>Bacteria</taxon>
        <taxon>Pseudomonadati</taxon>
        <taxon>Bacteroidota</taxon>
        <taxon>Bacteroidia</taxon>
        <taxon>Bacteroidales</taxon>
        <taxon>Prevotellaceae</taxon>
        <taxon>Prevotella</taxon>
    </lineage>
</organism>
<dbReference type="Gene3D" id="1.10.8.10">
    <property type="entry name" value="DNA helicase RuvA subunit, C-terminal domain"/>
    <property type="match status" value="1"/>
</dbReference>
<proteinExistence type="predicted"/>
<comment type="caution">
    <text evidence="8">The sequence shown here is derived from an EMBL/GenBank/DDBJ whole genome shotgun (WGS) entry which is preliminary data.</text>
</comment>
<evidence type="ECO:0000256" key="1">
    <source>
        <dbReference type="ARBA" id="ARBA00012771"/>
    </source>
</evidence>
<dbReference type="GeneID" id="93484959"/>
<gene>
    <name evidence="8" type="ORF">ST44_06630</name>
</gene>
<dbReference type="Pfam" id="PF17827">
    <property type="entry name" value="PrmC_N"/>
    <property type="match status" value="1"/>
</dbReference>
<dbReference type="GO" id="GO:0032259">
    <property type="term" value="P:methylation"/>
    <property type="evidence" value="ECO:0007669"/>
    <property type="project" value="UniProtKB-KW"/>
</dbReference>
<dbReference type="AlphaFoldDB" id="A0A0D0HCT3"/>
<keyword evidence="4" id="KW-0949">S-adenosyl-L-methionine</keyword>
<dbReference type="Pfam" id="PF05175">
    <property type="entry name" value="MTS"/>
    <property type="match status" value="1"/>
</dbReference>
<dbReference type="GO" id="GO:0102559">
    <property type="term" value="F:peptide chain release factor N(5)-glutamine methyltransferase activity"/>
    <property type="evidence" value="ECO:0007669"/>
    <property type="project" value="UniProtKB-EC"/>
</dbReference>
<dbReference type="InterPro" id="IPR040758">
    <property type="entry name" value="PrmC_N"/>
</dbReference>
<keyword evidence="2" id="KW-0489">Methyltransferase</keyword>
<evidence type="ECO:0000256" key="4">
    <source>
        <dbReference type="ARBA" id="ARBA00022691"/>
    </source>
</evidence>
<dbReference type="Proteomes" id="UP000032046">
    <property type="component" value="Unassembled WGS sequence"/>
</dbReference>